<name>A0A7S3IJS2_9SPIT</name>
<keyword evidence="1" id="KW-0732">Signal</keyword>
<evidence type="ECO:0000313" key="2">
    <source>
        <dbReference type="EMBL" id="CAE0324588.1"/>
    </source>
</evidence>
<sequence>MLHERELSIFSCLLLIALQLHFIVPGDRLTNVVDEQSTRVGWFVLDFGHLVEPSLPNLSSFERLRVGCAGDYDTSSSMPGEEWMECALRIVALPLIPELQSDLLVFQLDNFEREVAIGSIELIMHWVALEVVVHEGLDE</sequence>
<organism evidence="2">
    <name type="scientific">Strombidium inclinatum</name>
    <dbReference type="NCBI Taxonomy" id="197538"/>
    <lineage>
        <taxon>Eukaryota</taxon>
        <taxon>Sar</taxon>
        <taxon>Alveolata</taxon>
        <taxon>Ciliophora</taxon>
        <taxon>Intramacronucleata</taxon>
        <taxon>Spirotrichea</taxon>
        <taxon>Oligotrichia</taxon>
        <taxon>Strombidiidae</taxon>
        <taxon>Strombidium</taxon>
    </lineage>
</organism>
<protein>
    <recommendedName>
        <fullName evidence="3">Secreted protein</fullName>
    </recommendedName>
</protein>
<evidence type="ECO:0000256" key="1">
    <source>
        <dbReference type="SAM" id="SignalP"/>
    </source>
</evidence>
<dbReference type="EMBL" id="HBIH01012631">
    <property type="protein sequence ID" value="CAE0324588.1"/>
    <property type="molecule type" value="Transcribed_RNA"/>
</dbReference>
<dbReference type="AlphaFoldDB" id="A0A7S3IJS2"/>
<accession>A0A7S3IJS2</accession>
<proteinExistence type="predicted"/>
<evidence type="ECO:0008006" key="3">
    <source>
        <dbReference type="Google" id="ProtNLM"/>
    </source>
</evidence>
<gene>
    <name evidence="2" type="ORF">SINC0208_LOCUS5210</name>
</gene>
<reference evidence="2" key="1">
    <citation type="submission" date="2021-01" db="EMBL/GenBank/DDBJ databases">
        <authorList>
            <person name="Corre E."/>
            <person name="Pelletier E."/>
            <person name="Niang G."/>
            <person name="Scheremetjew M."/>
            <person name="Finn R."/>
            <person name="Kale V."/>
            <person name="Holt S."/>
            <person name="Cochrane G."/>
            <person name="Meng A."/>
            <person name="Brown T."/>
            <person name="Cohen L."/>
        </authorList>
    </citation>
    <scope>NUCLEOTIDE SEQUENCE</scope>
    <source>
        <strain evidence="2">S3</strain>
    </source>
</reference>
<feature type="chain" id="PRO_5031309338" description="Secreted protein" evidence="1">
    <location>
        <begin position="29"/>
        <end position="139"/>
    </location>
</feature>
<feature type="signal peptide" evidence="1">
    <location>
        <begin position="1"/>
        <end position="28"/>
    </location>
</feature>